<comment type="subcellular location">
    <subcellularLocation>
        <location evidence="1">Host cytoplasm</location>
    </subcellularLocation>
</comment>
<evidence type="ECO:0000256" key="3">
    <source>
        <dbReference type="ARBA" id="ARBA00030098"/>
    </source>
</evidence>
<keyword evidence="2" id="KW-1035">Host cytoplasm</keyword>
<reference evidence="5 6" key="1">
    <citation type="journal article" date="2014" name="J. Virol.">
        <title>Identification of diverse alphacoronaviruses and genomic characterization of a novel severe acute respiratory syndrome-like coronavirus from bats in china.</title>
        <authorList>
            <person name="He B."/>
            <person name="Zhang Y."/>
            <person name="Xu L."/>
            <person name="Yang W."/>
            <person name="Yang F."/>
            <person name="Feng Y."/>
            <person name="Xia L."/>
            <person name="Zhou J."/>
            <person name="Zhen W."/>
            <person name="Feng Y."/>
            <person name="Guo H."/>
            <person name="Zhang H."/>
            <person name="Tu C."/>
        </authorList>
    </citation>
    <scope>NUCLEOTIDE SEQUENCE [LARGE SCALE GENOMIC DNA]</scope>
    <source>
        <strain evidence="5">LYRa11</strain>
    </source>
</reference>
<dbReference type="CDD" id="cd21955">
    <property type="entry name" value="SARS-CoV_ORF9b"/>
    <property type="match status" value="1"/>
</dbReference>
<dbReference type="Pfam" id="PF09399">
    <property type="entry name" value="bCoV_lipid_BD"/>
    <property type="match status" value="1"/>
</dbReference>
<dbReference type="GO" id="GO:0030430">
    <property type="term" value="C:host cell cytoplasm"/>
    <property type="evidence" value="ECO:0007669"/>
    <property type="project" value="UniProtKB-SubCell"/>
</dbReference>
<evidence type="ECO:0000256" key="2">
    <source>
        <dbReference type="ARBA" id="ARBA00023200"/>
    </source>
</evidence>
<evidence type="ECO:0000256" key="1">
    <source>
        <dbReference type="ARBA" id="ARBA00004192"/>
    </source>
</evidence>
<evidence type="ECO:0000256" key="4">
    <source>
        <dbReference type="ARBA" id="ARBA00031734"/>
    </source>
</evidence>
<sequence>MDPNKINVVPPALHLVDPQIQLTITRMENAVGQGQNSADPKVYPIILRLGSQLSLSMARRNLDSLEARAFQSTPIVVQMTKLATTEELPDEFVVVTAK</sequence>
<dbReference type="Proteomes" id="UP000150494">
    <property type="component" value="Segment"/>
</dbReference>
<protein>
    <recommendedName>
        <fullName evidence="3">Accessory protein 9b</fullName>
    </recommendedName>
    <alternativeName>
        <fullName evidence="4">ORF-9b</fullName>
    </alternativeName>
</protein>
<organism evidence="5 6">
    <name type="scientific">Rhinolophus affinis coronavirus</name>
    <dbReference type="NCBI Taxonomy" id="1487703"/>
    <lineage>
        <taxon>Viruses</taxon>
        <taxon>Riboviria</taxon>
        <taxon>Orthornavirae</taxon>
        <taxon>Pisuviricota</taxon>
        <taxon>Pisoniviricetes</taxon>
        <taxon>Nidovirales</taxon>
        <taxon>Cornidovirineae</taxon>
        <taxon>Coronaviridae</taxon>
        <taxon>Orthocoronavirinae</taxon>
        <taxon>Betacoronavirus</taxon>
        <taxon>Sarbecovirus</taxon>
        <taxon>Betacoronavirus pandemicum</taxon>
        <taxon>Severe acute respiratory syndrome coronavirus</taxon>
    </lineage>
</organism>
<dbReference type="InterPro" id="IPR037223">
    <property type="entry name" value="Protein_9b_SARS"/>
</dbReference>
<evidence type="ECO:0000313" key="6">
    <source>
        <dbReference type="Proteomes" id="UP000150494"/>
    </source>
</evidence>
<proteinExistence type="predicted"/>
<dbReference type="SUPFAM" id="SSF141666">
    <property type="entry name" value="SARS ORF9b-like"/>
    <property type="match status" value="1"/>
</dbReference>
<evidence type="ECO:0000313" key="5">
    <source>
        <dbReference type="EMBL" id="AHX37567.1"/>
    </source>
</evidence>
<name>A0A023PUR2_SARS</name>
<accession>A0A023PUR2</accession>
<dbReference type="EMBL" id="KF569996">
    <property type="protein sequence ID" value="AHX37567.1"/>
    <property type="molecule type" value="Genomic_RNA"/>
</dbReference>
<dbReference type="PROSITE" id="PS51920">
    <property type="entry name" value="SARS_9B"/>
    <property type="match status" value="1"/>
</dbReference>
<dbReference type="InterPro" id="IPR018542">
    <property type="entry name" value="Protein_9b_Betacoronavirus"/>
</dbReference>